<evidence type="ECO:0000256" key="5">
    <source>
        <dbReference type="ARBA" id="ARBA00022490"/>
    </source>
</evidence>
<dbReference type="AlphaFoldDB" id="A0AAD9MUJ3"/>
<organism evidence="14 15">
    <name type="scientific">Ridgeia piscesae</name>
    <name type="common">Tubeworm</name>
    <dbReference type="NCBI Taxonomy" id="27915"/>
    <lineage>
        <taxon>Eukaryota</taxon>
        <taxon>Metazoa</taxon>
        <taxon>Spiralia</taxon>
        <taxon>Lophotrochozoa</taxon>
        <taxon>Annelida</taxon>
        <taxon>Polychaeta</taxon>
        <taxon>Sedentaria</taxon>
        <taxon>Canalipalpata</taxon>
        <taxon>Sabellida</taxon>
        <taxon>Siboglinidae</taxon>
        <taxon>Ridgeia</taxon>
    </lineage>
</organism>
<dbReference type="EMBL" id="JAODUO010004490">
    <property type="protein sequence ID" value="KAK2143514.1"/>
    <property type="molecule type" value="Genomic_DNA"/>
</dbReference>
<evidence type="ECO:0000313" key="15">
    <source>
        <dbReference type="Proteomes" id="UP001209878"/>
    </source>
</evidence>
<dbReference type="Proteomes" id="UP001209878">
    <property type="component" value="Unassembled WGS sequence"/>
</dbReference>
<evidence type="ECO:0000256" key="4">
    <source>
        <dbReference type="ARBA" id="ARBA00004613"/>
    </source>
</evidence>
<evidence type="ECO:0000256" key="7">
    <source>
        <dbReference type="ARBA" id="ARBA00022553"/>
    </source>
</evidence>
<keyword evidence="8 12" id="KW-0732">Signal</keyword>
<evidence type="ECO:0000256" key="2">
    <source>
        <dbReference type="ARBA" id="ARBA00004496"/>
    </source>
</evidence>
<gene>
    <name evidence="14" type="ORF">NP493_4509g00003</name>
</gene>
<dbReference type="GO" id="GO:0005794">
    <property type="term" value="C:Golgi apparatus"/>
    <property type="evidence" value="ECO:0007669"/>
    <property type="project" value="UniProtKB-SubCell"/>
</dbReference>
<evidence type="ECO:0000313" key="14">
    <source>
        <dbReference type="EMBL" id="KAK2143514.1"/>
    </source>
</evidence>
<evidence type="ECO:0000259" key="13">
    <source>
        <dbReference type="Pfam" id="PF25434"/>
    </source>
</evidence>
<keyword evidence="5" id="KW-0963">Cytoplasm</keyword>
<feature type="domain" description="NUCB1-like N-terminal" evidence="13">
    <location>
        <begin position="136"/>
        <end position="179"/>
    </location>
</feature>
<accession>A0AAD9MUJ3</accession>
<keyword evidence="6" id="KW-0964">Secreted</keyword>
<evidence type="ECO:0000256" key="3">
    <source>
        <dbReference type="ARBA" id="ARBA00004555"/>
    </source>
</evidence>
<comment type="caution">
    <text evidence="14">The sequence shown here is derived from an EMBL/GenBank/DDBJ whole genome shotgun (WGS) entry which is preliminary data.</text>
</comment>
<keyword evidence="9" id="KW-0677">Repeat</keyword>
<reference evidence="14" key="1">
    <citation type="journal article" date="2023" name="Mol. Biol. Evol.">
        <title>Third-Generation Sequencing Reveals the Adaptive Role of the Epigenome in Three Deep-Sea Polychaetes.</title>
        <authorList>
            <person name="Perez M."/>
            <person name="Aroh O."/>
            <person name="Sun Y."/>
            <person name="Lan Y."/>
            <person name="Juniper S.K."/>
            <person name="Young C.R."/>
            <person name="Angers B."/>
            <person name="Qian P.Y."/>
        </authorList>
    </citation>
    <scope>NUCLEOTIDE SEQUENCE</scope>
    <source>
        <strain evidence="14">R07B-5</strain>
    </source>
</reference>
<dbReference type="GO" id="GO:0070062">
    <property type="term" value="C:extracellular exosome"/>
    <property type="evidence" value="ECO:0007669"/>
    <property type="project" value="TreeGrafter"/>
</dbReference>
<evidence type="ECO:0000256" key="6">
    <source>
        <dbReference type="ARBA" id="ARBA00022525"/>
    </source>
</evidence>
<sequence>MRLLVGLLITAVLVSDIVCPPVNQGPAGQVKHAEEETESMGLAYEHYLKEVVSALEKDEEFKKKLESANTSEIVSVEIVSAESVSCVVVWDRVSRLYLRSLSVELLFGTECRDCICGVCQLCCCLGQSGEIVSGGSGEIARHLEFVSHSVRTKLDELKRKEVERLQAAIREKQHIKDGRWNGTVGGNLIISLHIDWLVRAVITKNHQSVCSCLSS</sequence>
<dbReference type="GO" id="GO:0005509">
    <property type="term" value="F:calcium ion binding"/>
    <property type="evidence" value="ECO:0007669"/>
    <property type="project" value="TreeGrafter"/>
</dbReference>
<dbReference type="PANTHER" id="PTHR19237:SF20">
    <property type="entry name" value="NUCLEOBINDIN 1"/>
    <property type="match status" value="1"/>
</dbReference>
<proteinExistence type="predicted"/>
<evidence type="ECO:0000256" key="9">
    <source>
        <dbReference type="ARBA" id="ARBA00022737"/>
    </source>
</evidence>
<dbReference type="GO" id="GO:0016020">
    <property type="term" value="C:membrane"/>
    <property type="evidence" value="ECO:0007669"/>
    <property type="project" value="UniProtKB-SubCell"/>
</dbReference>
<dbReference type="PANTHER" id="PTHR19237">
    <property type="entry name" value="NUCLEOBINDIN"/>
    <property type="match status" value="1"/>
</dbReference>
<dbReference type="GO" id="GO:0005793">
    <property type="term" value="C:endoplasmic reticulum-Golgi intermediate compartment"/>
    <property type="evidence" value="ECO:0007669"/>
    <property type="project" value="TreeGrafter"/>
</dbReference>
<keyword evidence="15" id="KW-1185">Reference proteome</keyword>
<evidence type="ECO:0000256" key="8">
    <source>
        <dbReference type="ARBA" id="ARBA00022729"/>
    </source>
</evidence>
<dbReference type="InterPro" id="IPR057576">
    <property type="entry name" value="NUCB1_N"/>
</dbReference>
<name>A0AAD9MUJ3_RIDPI</name>
<keyword evidence="10" id="KW-0333">Golgi apparatus</keyword>
<dbReference type="InterPro" id="IPR040250">
    <property type="entry name" value="Nucleobindin"/>
</dbReference>
<dbReference type="Pfam" id="PF25434">
    <property type="entry name" value="NUCB1_N"/>
    <property type="match status" value="2"/>
</dbReference>
<evidence type="ECO:0000256" key="12">
    <source>
        <dbReference type="SAM" id="SignalP"/>
    </source>
</evidence>
<feature type="chain" id="PRO_5042202522" description="NUCB1-like N-terminal domain-containing protein" evidence="12">
    <location>
        <begin position="20"/>
        <end position="215"/>
    </location>
</feature>
<evidence type="ECO:0000256" key="11">
    <source>
        <dbReference type="ARBA" id="ARBA00023136"/>
    </source>
</evidence>
<evidence type="ECO:0000256" key="10">
    <source>
        <dbReference type="ARBA" id="ARBA00023034"/>
    </source>
</evidence>
<feature type="signal peptide" evidence="12">
    <location>
        <begin position="1"/>
        <end position="19"/>
    </location>
</feature>
<keyword evidence="7" id="KW-0597">Phosphoprotein</keyword>
<protein>
    <recommendedName>
        <fullName evidence="13">NUCB1-like N-terminal domain-containing protein</fullName>
    </recommendedName>
</protein>
<feature type="domain" description="NUCB1-like N-terminal" evidence="13">
    <location>
        <begin position="29"/>
        <end position="78"/>
    </location>
</feature>
<comment type="subcellular location">
    <subcellularLocation>
        <location evidence="2">Cytoplasm</location>
    </subcellularLocation>
    <subcellularLocation>
        <location evidence="3">Golgi apparatus</location>
    </subcellularLocation>
    <subcellularLocation>
        <location evidence="1">Membrane</location>
    </subcellularLocation>
    <subcellularLocation>
        <location evidence="4">Secreted</location>
    </subcellularLocation>
</comment>
<evidence type="ECO:0000256" key="1">
    <source>
        <dbReference type="ARBA" id="ARBA00004370"/>
    </source>
</evidence>
<keyword evidence="11" id="KW-0472">Membrane</keyword>